<feature type="transmembrane region" description="Helical" evidence="2">
    <location>
        <begin position="21"/>
        <end position="42"/>
    </location>
</feature>
<dbReference type="SMART" id="SM00331">
    <property type="entry name" value="PP2C_SIG"/>
    <property type="match status" value="1"/>
</dbReference>
<evidence type="ECO:0000256" key="1">
    <source>
        <dbReference type="ARBA" id="ARBA00022801"/>
    </source>
</evidence>
<feature type="transmembrane region" description="Helical" evidence="2">
    <location>
        <begin position="218"/>
        <end position="238"/>
    </location>
</feature>
<feature type="transmembrane region" description="Helical" evidence="2">
    <location>
        <begin position="282"/>
        <end position="301"/>
    </location>
</feature>
<dbReference type="InterPro" id="IPR001932">
    <property type="entry name" value="PPM-type_phosphatase-like_dom"/>
</dbReference>
<feature type="transmembrane region" description="Helical" evidence="2">
    <location>
        <begin position="48"/>
        <end position="74"/>
    </location>
</feature>
<evidence type="ECO:0000256" key="2">
    <source>
        <dbReference type="SAM" id="Phobius"/>
    </source>
</evidence>
<dbReference type="SUPFAM" id="SSF81606">
    <property type="entry name" value="PP2C-like"/>
    <property type="match status" value="1"/>
</dbReference>
<dbReference type="InterPro" id="IPR052016">
    <property type="entry name" value="Bact_Sigma-Reg"/>
</dbReference>
<gene>
    <name evidence="4" type="ORF">WMO26_07995</name>
</gene>
<dbReference type="RefSeq" id="WP_349219438.1">
    <property type="nucleotide sequence ID" value="NZ_JBBMFD010000012.1"/>
</dbReference>
<accession>A0ABV1E0C6</accession>
<evidence type="ECO:0000313" key="4">
    <source>
        <dbReference type="EMBL" id="MEQ2440763.1"/>
    </source>
</evidence>
<feature type="transmembrane region" description="Helical" evidence="2">
    <location>
        <begin position="110"/>
        <end position="129"/>
    </location>
</feature>
<feature type="transmembrane region" description="Helical" evidence="2">
    <location>
        <begin position="81"/>
        <end position="98"/>
    </location>
</feature>
<feature type="transmembrane region" description="Helical" evidence="2">
    <location>
        <begin position="141"/>
        <end position="165"/>
    </location>
</feature>
<keyword evidence="2" id="KW-0812">Transmembrane</keyword>
<dbReference type="PANTHER" id="PTHR43156">
    <property type="entry name" value="STAGE II SPORULATION PROTEIN E-RELATED"/>
    <property type="match status" value="1"/>
</dbReference>
<dbReference type="Proteomes" id="UP001489509">
    <property type="component" value="Unassembled WGS sequence"/>
</dbReference>
<feature type="transmembrane region" description="Helical" evidence="2">
    <location>
        <begin position="177"/>
        <end position="197"/>
    </location>
</feature>
<sequence length="774" mass="81452">MKEQSLGTQGVKKRGVSDKALRFARTAGLALLGVLLSQATVFENLAPFGVAFAAAVPFPSGLVVAMGTALGYLLPGAGFTAMRYVAALFAVTSIRWALAGAGKVSRHPAFAPIVAFLATLLTGSIPLVVQGMTLNAAVTGVAEALLAGGAAYFFHISVGLLYSPWSASSLSRQELCSLVISVGAALVGLTGIDYMGVSPGRIVAVALVLCAARYGHEAAGAIAGVAAGLIMGLSGAGMQHLGTAYAFGGLMGGVFAPMGKLATALSFLLANGIVAVAVGGSPGVYAGIYEALVGALVFVLIPKSLGADLSKALNPKSDVPSAEGLRRAIVMRLGFASKALGEISQAVGVVTDKLRKISAPNISTVYQHASDDVCKDCGLRMFCWGPAYNDTQSALNDMTDALREKGTITLDDAPSQFKRRCCRPEDMVKEINHSYQNFSIREGAERRAAEIRAVMADQFEGMSRMLSELTEEFEEAECYDTEAASRVREALEQNGLLPLEVSCVVDRYRRMEVTASVAGHAGIRVNKAELTDDVSHACDRDFSHPTVDWAGDEARLVFKERAALSIRIGEAQHASGDAPLCGDSYETFSDGRGHEVLVISDGMGRGGRAAVEGAMASGLLERLVCAGFGYDNALNIVNSALLVKSGDEALATLDVASLDLYTGKLIVRKAGAPITLLRRNGRILKCDTVSLPVGILRDVRFEQSEYKVAPGDVVLMMSDGVDTEEIGWIEDELIGFDGEDAQEFADHLLKLALERAGDHEDDMTVLVGAVRKGA</sequence>
<evidence type="ECO:0000259" key="3">
    <source>
        <dbReference type="PROSITE" id="PS51746"/>
    </source>
</evidence>
<dbReference type="Gene3D" id="3.60.40.10">
    <property type="entry name" value="PPM-type phosphatase domain"/>
    <property type="match status" value="1"/>
</dbReference>
<keyword evidence="2" id="KW-1133">Transmembrane helix</keyword>
<dbReference type="PANTHER" id="PTHR43156:SF2">
    <property type="entry name" value="STAGE II SPORULATION PROTEIN E"/>
    <property type="match status" value="1"/>
</dbReference>
<dbReference type="InterPro" id="IPR045768">
    <property type="entry name" value="SpoIIE_N"/>
</dbReference>
<feature type="domain" description="PPM-type phosphatase" evidence="3">
    <location>
        <begin position="565"/>
        <end position="770"/>
    </location>
</feature>
<name>A0ABV1E0C6_9FIRM</name>
<dbReference type="PROSITE" id="PS51746">
    <property type="entry name" value="PPM_2"/>
    <property type="match status" value="1"/>
</dbReference>
<proteinExistence type="predicted"/>
<dbReference type="InterPro" id="IPR036457">
    <property type="entry name" value="PPM-type-like_dom_sf"/>
</dbReference>
<evidence type="ECO:0000313" key="5">
    <source>
        <dbReference type="Proteomes" id="UP001489509"/>
    </source>
</evidence>
<dbReference type="EMBL" id="JBBMFD010000012">
    <property type="protein sequence ID" value="MEQ2440763.1"/>
    <property type="molecule type" value="Genomic_DNA"/>
</dbReference>
<feature type="transmembrane region" description="Helical" evidence="2">
    <location>
        <begin position="244"/>
        <end position="270"/>
    </location>
</feature>
<organism evidence="4 5">
    <name type="scientific">Solibaculum intestinale</name>
    <dbReference type="NCBI Taxonomy" id="3133165"/>
    <lineage>
        <taxon>Bacteria</taxon>
        <taxon>Bacillati</taxon>
        <taxon>Bacillota</taxon>
        <taxon>Clostridia</taxon>
        <taxon>Eubacteriales</taxon>
        <taxon>Oscillospiraceae</taxon>
        <taxon>Solibaculum</taxon>
    </lineage>
</organism>
<keyword evidence="5" id="KW-1185">Reference proteome</keyword>
<dbReference type="Pfam" id="PF19732">
    <property type="entry name" value="SpoIIE_N"/>
    <property type="match status" value="1"/>
</dbReference>
<dbReference type="Pfam" id="PF07228">
    <property type="entry name" value="SpoIIE"/>
    <property type="match status" value="1"/>
</dbReference>
<keyword evidence="2" id="KW-0472">Membrane</keyword>
<protein>
    <submittedName>
        <fullName evidence="4">SpoIIE family protein phosphatase</fullName>
    </submittedName>
</protein>
<keyword evidence="1" id="KW-0378">Hydrolase</keyword>
<comment type="caution">
    <text evidence="4">The sequence shown here is derived from an EMBL/GenBank/DDBJ whole genome shotgun (WGS) entry which is preliminary data.</text>
</comment>
<reference evidence="4 5" key="1">
    <citation type="submission" date="2024-03" db="EMBL/GenBank/DDBJ databases">
        <title>Human intestinal bacterial collection.</title>
        <authorList>
            <person name="Pauvert C."/>
            <person name="Hitch T.C.A."/>
            <person name="Clavel T."/>
        </authorList>
    </citation>
    <scope>NUCLEOTIDE SEQUENCE [LARGE SCALE GENOMIC DNA]</scope>
    <source>
        <strain evidence="4 5">CLA-JM-H44</strain>
    </source>
</reference>